<keyword evidence="3" id="KW-0479">Metal-binding</keyword>
<evidence type="ECO:0000313" key="12">
    <source>
        <dbReference type="Proteomes" id="UP000515204"/>
    </source>
</evidence>
<comment type="subunit">
    <text evidence="10">Heterohexamer.</text>
</comment>
<comment type="function">
    <text evidence="10">Mitochondrial intermembrane chaperone that participates in the import and insertion of some multi-pass transmembrane proteins into the mitochondrial inner membrane. Also required for the transfer of beta-barrel precursors from the TOM complex to the sorting and assembly machinery (SAM complex) of the outer membrane. Acts as a chaperone-like protein that protects the hydrophobic precursors from aggregation and guide them through the mitochondrial intermembrane space.</text>
</comment>
<dbReference type="SUPFAM" id="SSF144122">
    <property type="entry name" value="Tim10-like"/>
    <property type="match status" value="1"/>
</dbReference>
<evidence type="ECO:0000256" key="9">
    <source>
        <dbReference type="ARBA" id="ARBA00023186"/>
    </source>
</evidence>
<dbReference type="AlphaFoldDB" id="A0A6P3X2N7"/>
<dbReference type="InterPro" id="IPR035427">
    <property type="entry name" value="Tim10-like_dom_sf"/>
</dbReference>
<comment type="similarity">
    <text evidence="1 10">Belongs to the small Tim family.</text>
</comment>
<evidence type="ECO:0000259" key="11">
    <source>
        <dbReference type="Pfam" id="PF02953"/>
    </source>
</evidence>
<evidence type="ECO:0000256" key="5">
    <source>
        <dbReference type="ARBA" id="ARBA00022927"/>
    </source>
</evidence>
<dbReference type="RefSeq" id="XP_014472119.1">
    <property type="nucleotide sequence ID" value="XM_014616633.1"/>
</dbReference>
<reference evidence="13" key="1">
    <citation type="submission" date="2025-08" db="UniProtKB">
        <authorList>
            <consortium name="RefSeq"/>
        </authorList>
    </citation>
    <scope>IDENTIFICATION</scope>
</reference>
<feature type="domain" description="Tim10-like" evidence="11">
    <location>
        <begin position="16"/>
        <end position="75"/>
    </location>
</feature>
<dbReference type="GO" id="GO:0046872">
    <property type="term" value="F:metal ion binding"/>
    <property type="evidence" value="ECO:0007669"/>
    <property type="project" value="UniProtKB-KW"/>
</dbReference>
<dbReference type="Pfam" id="PF02953">
    <property type="entry name" value="zf-Tim10_DDP"/>
    <property type="match status" value="1"/>
</dbReference>
<name>A0A6P3X2N7_DINQU</name>
<organism evidence="12 13">
    <name type="scientific">Dinoponera quadriceps</name>
    <name type="common">South American ant</name>
    <dbReference type="NCBI Taxonomy" id="609295"/>
    <lineage>
        <taxon>Eukaryota</taxon>
        <taxon>Metazoa</taxon>
        <taxon>Ecdysozoa</taxon>
        <taxon>Arthropoda</taxon>
        <taxon>Hexapoda</taxon>
        <taxon>Insecta</taxon>
        <taxon>Pterygota</taxon>
        <taxon>Neoptera</taxon>
        <taxon>Endopterygota</taxon>
        <taxon>Hymenoptera</taxon>
        <taxon>Apocrita</taxon>
        <taxon>Aculeata</taxon>
        <taxon>Formicoidea</taxon>
        <taxon>Formicidae</taxon>
        <taxon>Ponerinae</taxon>
        <taxon>Ponerini</taxon>
        <taxon>Dinoponera</taxon>
    </lineage>
</organism>
<keyword evidence="7 10" id="KW-0496">Mitochondrion</keyword>
<dbReference type="Gene3D" id="1.10.287.810">
    <property type="entry name" value="Mitochondrial import inner membrane translocase subunit tim13 like domains"/>
    <property type="match status" value="1"/>
</dbReference>
<dbReference type="GO" id="GO:0005743">
    <property type="term" value="C:mitochondrial inner membrane"/>
    <property type="evidence" value="ECO:0007669"/>
    <property type="project" value="UniProtKB-SubCell"/>
</dbReference>
<dbReference type="Proteomes" id="UP000515204">
    <property type="component" value="Unplaced"/>
</dbReference>
<dbReference type="GeneID" id="106743096"/>
<dbReference type="GO" id="GO:0042719">
    <property type="term" value="C:mitochondrial intermembrane space chaperone complex"/>
    <property type="evidence" value="ECO:0007669"/>
    <property type="project" value="UniProtKB-ARBA"/>
</dbReference>
<dbReference type="FunFam" id="1.10.287.810:FF:000001">
    <property type="entry name" value="mitochondrial import inner membrane translocase subunit TIM13"/>
    <property type="match status" value="1"/>
</dbReference>
<evidence type="ECO:0000256" key="6">
    <source>
        <dbReference type="ARBA" id="ARBA00023010"/>
    </source>
</evidence>
<sequence>MEGNLSDSEREQLMQNLKQQIAVANTQELLVKMTEKCFKKCILKPGTTLDSTEQKCLAMCMDRYIDSFNLVSRAYGDRIQRERNRM</sequence>
<evidence type="ECO:0000256" key="10">
    <source>
        <dbReference type="RuleBase" id="RU367043"/>
    </source>
</evidence>
<evidence type="ECO:0000256" key="3">
    <source>
        <dbReference type="ARBA" id="ARBA00022723"/>
    </source>
</evidence>
<proteinExistence type="inferred from homology"/>
<dbReference type="InterPro" id="IPR004217">
    <property type="entry name" value="Tim10-like"/>
</dbReference>
<evidence type="ECO:0000313" key="13">
    <source>
        <dbReference type="RefSeq" id="XP_014472119.1"/>
    </source>
</evidence>
<dbReference type="OrthoDB" id="7813104at2759"/>
<keyword evidence="2 10" id="KW-0813">Transport</keyword>
<evidence type="ECO:0000256" key="7">
    <source>
        <dbReference type="ARBA" id="ARBA00023128"/>
    </source>
</evidence>
<dbReference type="GO" id="GO:0015031">
    <property type="term" value="P:protein transport"/>
    <property type="evidence" value="ECO:0007669"/>
    <property type="project" value="UniProtKB-KW"/>
</dbReference>
<gene>
    <name evidence="13" type="primary">LOC106743096</name>
</gene>
<keyword evidence="6 10" id="KW-0811">Translocation</keyword>
<evidence type="ECO:0000256" key="4">
    <source>
        <dbReference type="ARBA" id="ARBA00022833"/>
    </source>
</evidence>
<keyword evidence="10" id="KW-0999">Mitochondrion inner membrane</keyword>
<comment type="subcellular location">
    <subcellularLocation>
        <location evidence="10">Mitochondrion inner membrane</location>
        <topology evidence="10">Peripheral membrane protein</topology>
        <orientation evidence="10">Intermembrane side</orientation>
    </subcellularLocation>
</comment>
<dbReference type="GO" id="GO:0045039">
    <property type="term" value="P:protein insertion into mitochondrial inner membrane"/>
    <property type="evidence" value="ECO:0007669"/>
    <property type="project" value="UniProtKB-ARBA"/>
</dbReference>
<keyword evidence="4" id="KW-0862">Zinc</keyword>
<evidence type="ECO:0000256" key="1">
    <source>
        <dbReference type="ARBA" id="ARBA00006720"/>
    </source>
</evidence>
<keyword evidence="8 10" id="KW-1015">Disulfide bond</keyword>
<protein>
    <recommendedName>
        <fullName evidence="10">Mitochondrial import inner membrane translocase subunit</fullName>
    </recommendedName>
</protein>
<keyword evidence="12" id="KW-1185">Reference proteome</keyword>
<accession>A0A6P3X2N7</accession>
<evidence type="ECO:0000256" key="8">
    <source>
        <dbReference type="ARBA" id="ARBA00023157"/>
    </source>
</evidence>
<keyword evidence="10" id="KW-0472">Membrane</keyword>
<keyword evidence="5 10" id="KW-0653">Protein transport</keyword>
<keyword evidence="9 10" id="KW-0143">Chaperone</keyword>
<dbReference type="KEGG" id="dqu:106743096"/>
<evidence type="ECO:0000256" key="2">
    <source>
        <dbReference type="ARBA" id="ARBA00022448"/>
    </source>
</evidence>
<comment type="domain">
    <text evidence="10">The twin CX3C motif contains 4 conserved Cys residues that form 2 disulfide bonds in the mitochondrial intermembrane space.</text>
</comment>